<protein>
    <recommendedName>
        <fullName evidence="1">DUF3444 domain-containing protein</fullName>
    </recommendedName>
</protein>
<dbReference type="EnsemblPlants" id="TuG1812G0100000220.01.T01">
    <property type="protein sequence ID" value="TuG1812G0100000220.01.T01.cds250418"/>
    <property type="gene ID" value="TuG1812G0100000220.01"/>
</dbReference>
<dbReference type="InterPro" id="IPR024593">
    <property type="entry name" value="DUF3444"/>
</dbReference>
<evidence type="ECO:0000313" key="2">
    <source>
        <dbReference type="EnsemblPlants" id="TuG1812G0100000220.01.T01.cds250418"/>
    </source>
</evidence>
<evidence type="ECO:0000259" key="1">
    <source>
        <dbReference type="Pfam" id="PF11926"/>
    </source>
</evidence>
<name>A0A8R7NXZ9_TRIUA</name>
<dbReference type="Pfam" id="PF11926">
    <property type="entry name" value="DUF3444"/>
    <property type="match status" value="1"/>
</dbReference>
<feature type="domain" description="DUF3444" evidence="1">
    <location>
        <begin position="1"/>
        <end position="63"/>
    </location>
</feature>
<dbReference type="Proteomes" id="UP000015106">
    <property type="component" value="Chromosome 1"/>
</dbReference>
<sequence length="95" mass="10868">DLVEVLDNYDAEHGISVAALIKVAGFRTVFRRYPDGYAIKRIMKEEMLRFSHQVPFYRMTEEEAPDVPMGCYEIDPAALSKELLEEITEAVEEGN</sequence>
<reference evidence="2" key="2">
    <citation type="submission" date="2018-03" db="EMBL/GenBank/DDBJ databases">
        <title>The Triticum urartu genome reveals the dynamic nature of wheat genome evolution.</title>
        <authorList>
            <person name="Ling H."/>
            <person name="Ma B."/>
            <person name="Shi X."/>
            <person name="Liu H."/>
            <person name="Dong L."/>
            <person name="Sun H."/>
            <person name="Cao Y."/>
            <person name="Gao Q."/>
            <person name="Zheng S."/>
            <person name="Li Y."/>
            <person name="Yu Y."/>
            <person name="Du H."/>
            <person name="Qi M."/>
            <person name="Li Y."/>
            <person name="Yu H."/>
            <person name="Cui Y."/>
            <person name="Wang N."/>
            <person name="Chen C."/>
            <person name="Wu H."/>
            <person name="Zhao Y."/>
            <person name="Zhang J."/>
            <person name="Li Y."/>
            <person name="Zhou W."/>
            <person name="Zhang B."/>
            <person name="Hu W."/>
            <person name="Eijk M."/>
            <person name="Tang J."/>
            <person name="Witsenboer H."/>
            <person name="Zhao S."/>
            <person name="Li Z."/>
            <person name="Zhang A."/>
            <person name="Wang D."/>
            <person name="Liang C."/>
        </authorList>
    </citation>
    <scope>NUCLEOTIDE SEQUENCE [LARGE SCALE GENOMIC DNA]</scope>
    <source>
        <strain evidence="2">cv. G1812</strain>
    </source>
</reference>
<proteinExistence type="predicted"/>
<accession>A0A8R7NXZ9</accession>
<keyword evidence="3" id="KW-1185">Reference proteome</keyword>
<dbReference type="PANTHER" id="PTHR45089">
    <property type="entry name" value="DNAJ HEAT SHOCK AMINO-TERMINAL DOMAIN PROTEIN-RELATED"/>
    <property type="match status" value="1"/>
</dbReference>
<dbReference type="Gramene" id="TuG1812G0100000220.01.T01">
    <property type="protein sequence ID" value="TuG1812G0100000220.01.T01.cds250418"/>
    <property type="gene ID" value="TuG1812G0100000220.01"/>
</dbReference>
<organism evidence="2 3">
    <name type="scientific">Triticum urartu</name>
    <name type="common">Red wild einkorn</name>
    <name type="synonym">Crithodium urartu</name>
    <dbReference type="NCBI Taxonomy" id="4572"/>
    <lineage>
        <taxon>Eukaryota</taxon>
        <taxon>Viridiplantae</taxon>
        <taxon>Streptophyta</taxon>
        <taxon>Embryophyta</taxon>
        <taxon>Tracheophyta</taxon>
        <taxon>Spermatophyta</taxon>
        <taxon>Magnoliopsida</taxon>
        <taxon>Liliopsida</taxon>
        <taxon>Poales</taxon>
        <taxon>Poaceae</taxon>
        <taxon>BOP clade</taxon>
        <taxon>Pooideae</taxon>
        <taxon>Triticodae</taxon>
        <taxon>Triticeae</taxon>
        <taxon>Triticinae</taxon>
        <taxon>Triticum</taxon>
    </lineage>
</organism>
<reference evidence="3" key="1">
    <citation type="journal article" date="2013" name="Nature">
        <title>Draft genome of the wheat A-genome progenitor Triticum urartu.</title>
        <authorList>
            <person name="Ling H.Q."/>
            <person name="Zhao S."/>
            <person name="Liu D."/>
            <person name="Wang J."/>
            <person name="Sun H."/>
            <person name="Zhang C."/>
            <person name="Fan H."/>
            <person name="Li D."/>
            <person name="Dong L."/>
            <person name="Tao Y."/>
            <person name="Gao C."/>
            <person name="Wu H."/>
            <person name="Li Y."/>
            <person name="Cui Y."/>
            <person name="Guo X."/>
            <person name="Zheng S."/>
            <person name="Wang B."/>
            <person name="Yu K."/>
            <person name="Liang Q."/>
            <person name="Yang W."/>
            <person name="Lou X."/>
            <person name="Chen J."/>
            <person name="Feng M."/>
            <person name="Jian J."/>
            <person name="Zhang X."/>
            <person name="Luo G."/>
            <person name="Jiang Y."/>
            <person name="Liu J."/>
            <person name="Wang Z."/>
            <person name="Sha Y."/>
            <person name="Zhang B."/>
            <person name="Wu H."/>
            <person name="Tang D."/>
            <person name="Shen Q."/>
            <person name="Xue P."/>
            <person name="Zou S."/>
            <person name="Wang X."/>
            <person name="Liu X."/>
            <person name="Wang F."/>
            <person name="Yang Y."/>
            <person name="An X."/>
            <person name="Dong Z."/>
            <person name="Zhang K."/>
            <person name="Zhang X."/>
            <person name="Luo M.C."/>
            <person name="Dvorak J."/>
            <person name="Tong Y."/>
            <person name="Wang J."/>
            <person name="Yang H."/>
            <person name="Li Z."/>
            <person name="Wang D."/>
            <person name="Zhang A."/>
            <person name="Wang J."/>
        </authorList>
    </citation>
    <scope>NUCLEOTIDE SEQUENCE</scope>
    <source>
        <strain evidence="3">cv. G1812</strain>
    </source>
</reference>
<evidence type="ECO:0000313" key="3">
    <source>
        <dbReference type="Proteomes" id="UP000015106"/>
    </source>
</evidence>
<reference evidence="2" key="3">
    <citation type="submission" date="2022-06" db="UniProtKB">
        <authorList>
            <consortium name="EnsemblPlants"/>
        </authorList>
    </citation>
    <scope>IDENTIFICATION</scope>
</reference>
<dbReference type="AlphaFoldDB" id="A0A8R7NXZ9"/>